<gene>
    <name evidence="7" type="primary">ABCB6</name>
</gene>
<dbReference type="AlphaFoldDB" id="U3THN0"/>
<keyword evidence="4" id="KW-1278">Translocase</keyword>
<evidence type="ECO:0000256" key="4">
    <source>
        <dbReference type="ARBA" id="ARBA00022967"/>
    </source>
</evidence>
<evidence type="ECO:0000259" key="6">
    <source>
        <dbReference type="Pfam" id="PF16185"/>
    </source>
</evidence>
<reference evidence="7" key="1">
    <citation type="journal article" date="2014" name="Transfusion">
        <title>Novel alleles of Lan- in Japanese populations.</title>
        <authorList>
            <person name="Tanaka M."/>
            <person name="Yamamuro Y."/>
            <person name="Takahashi J."/>
            <person name="Ogasawara K."/>
            <person name="Osabe T."/>
            <person name="Tsuneyama H."/>
            <person name="Enomoto T."/>
            <person name="Watanabe S."/>
            <person name="Uchikawa M."/>
            <person name="Tadokoro K."/>
            <person name="Tani Y."/>
        </authorList>
    </citation>
    <scope>NUCLEOTIDE SEQUENCE</scope>
</reference>
<sequence>MVTVGNYCEAEGPVGPAWMQDGLSPCFFFTLVPSTRMALGTLALVLALPCRRRERPAGADSLSWGAGPRISPYVLQLLLATLQAALPLAGLAGRVGTARGGPTAKLSTSGLRAGESGRRLWPVAACRGAEPGTAASGNGHLDQVQAQPWSPAPLDCGVCS</sequence>
<dbReference type="GO" id="GO:0005524">
    <property type="term" value="F:ATP binding"/>
    <property type="evidence" value="ECO:0007669"/>
    <property type="project" value="UniProtKB-KW"/>
</dbReference>
<dbReference type="OrthoDB" id="6500128at2759"/>
<dbReference type="EMBL" id="AB844676">
    <property type="protein sequence ID" value="BAN91500.2"/>
    <property type="molecule type" value="Genomic_DNA"/>
</dbReference>
<evidence type="ECO:0000256" key="2">
    <source>
        <dbReference type="ARBA" id="ARBA00022448"/>
    </source>
</evidence>
<keyword evidence="3" id="KW-1003">Cell membrane</keyword>
<evidence type="ECO:0000256" key="1">
    <source>
        <dbReference type="ARBA" id="ARBA00004651"/>
    </source>
</evidence>
<keyword evidence="5" id="KW-1133">Transmembrane helix</keyword>
<feature type="transmembrane region" description="Helical" evidence="5">
    <location>
        <begin position="27"/>
        <end position="48"/>
    </location>
</feature>
<keyword evidence="5" id="KW-0812">Transmembrane</keyword>
<protein>
    <submittedName>
        <fullName evidence="7">ATP-binding cassette, sub-family B (MDR/TAP), member 6</fullName>
    </submittedName>
</protein>
<dbReference type="InterPro" id="IPR032410">
    <property type="entry name" value="ABCB6_N"/>
</dbReference>
<organism evidence="7">
    <name type="scientific">Homo sapiens</name>
    <name type="common">Human</name>
    <dbReference type="NCBI Taxonomy" id="9606"/>
    <lineage>
        <taxon>Eukaryota</taxon>
        <taxon>Metazoa</taxon>
        <taxon>Chordata</taxon>
        <taxon>Craniata</taxon>
        <taxon>Vertebrata</taxon>
        <taxon>Euteleostomi</taxon>
        <taxon>Mammalia</taxon>
        <taxon>Eutheria</taxon>
        <taxon>Euarchontoglires</taxon>
        <taxon>Primates</taxon>
        <taxon>Haplorrhini</taxon>
        <taxon>Catarrhini</taxon>
        <taxon>Hominidae</taxon>
        <taxon>Homo</taxon>
    </lineage>
</organism>
<dbReference type="ChiTaRS" id="ABCB6">
    <property type="organism name" value="human"/>
</dbReference>
<evidence type="ECO:0000256" key="5">
    <source>
        <dbReference type="SAM" id="Phobius"/>
    </source>
</evidence>
<proteinExistence type="predicted"/>
<dbReference type="PeptideAtlas" id="U3THN0"/>
<keyword evidence="7" id="KW-0067">ATP-binding</keyword>
<comment type="subcellular location">
    <subcellularLocation>
        <location evidence="1">Cell membrane</location>
        <topology evidence="1">Multi-pass membrane protein</topology>
    </subcellularLocation>
</comment>
<evidence type="ECO:0000313" key="7">
    <source>
        <dbReference type="EMBL" id="BAN91500.2"/>
    </source>
</evidence>
<feature type="domain" description="ATP-binding cassette sub-family B member 6 N-terminal five TM" evidence="6">
    <location>
        <begin position="6"/>
        <end position="100"/>
    </location>
</feature>
<dbReference type="GO" id="GO:0005886">
    <property type="term" value="C:plasma membrane"/>
    <property type="evidence" value="ECO:0007669"/>
    <property type="project" value="UniProtKB-SubCell"/>
</dbReference>
<name>U3THN0_HUMAN</name>
<keyword evidence="7" id="KW-0547">Nucleotide-binding</keyword>
<keyword evidence="5" id="KW-0472">Membrane</keyword>
<keyword evidence="2" id="KW-0813">Transport</keyword>
<dbReference type="Pfam" id="PF16185">
    <property type="entry name" value="MTABC_N"/>
    <property type="match status" value="1"/>
</dbReference>
<accession>U3THN0</accession>
<evidence type="ECO:0000256" key="3">
    <source>
        <dbReference type="ARBA" id="ARBA00022475"/>
    </source>
</evidence>